<dbReference type="InterPro" id="IPR008173">
    <property type="entry name" value="Adenylyl_cyclase_CyaB"/>
</dbReference>
<keyword evidence="4" id="KW-1185">Reference proteome</keyword>
<reference evidence="3" key="1">
    <citation type="submission" date="2021-06" db="EMBL/GenBank/DDBJ databases">
        <title>Parelaphostrongylus tenuis whole genome reference sequence.</title>
        <authorList>
            <person name="Garwood T.J."/>
            <person name="Larsen P.A."/>
            <person name="Fountain-Jones N.M."/>
            <person name="Garbe J.R."/>
            <person name="Macchietto M.G."/>
            <person name="Kania S.A."/>
            <person name="Gerhold R.W."/>
            <person name="Richards J.E."/>
            <person name="Wolf T.M."/>
        </authorList>
    </citation>
    <scope>NUCLEOTIDE SEQUENCE</scope>
    <source>
        <strain evidence="3">MNPRO001-30</strain>
        <tissue evidence="3">Meninges</tissue>
    </source>
</reference>
<dbReference type="PROSITE" id="PS51707">
    <property type="entry name" value="CYTH"/>
    <property type="match status" value="1"/>
</dbReference>
<comment type="caution">
    <text evidence="3">The sequence shown here is derived from an EMBL/GenBank/DDBJ whole genome shotgun (WGS) entry which is preliminary data.</text>
</comment>
<dbReference type="SUPFAM" id="SSF55154">
    <property type="entry name" value="CYTH-like phosphatases"/>
    <property type="match status" value="1"/>
</dbReference>
<protein>
    <recommendedName>
        <fullName evidence="2">CYTH domain-containing protein</fullName>
    </recommendedName>
</protein>
<sequence>MLQLQYFDRQYDSVKTMHQSIVLKARVDDLEQMENLIFDLTESLGTFFTQEDVYFNVPNGNLKLRIMHPNRCGQLIYNALSKKSGHKLSESQVTEVEDVYSIRATLGAALGERGSIMKKRRVFIMDNARIYLDDVAAIGQFIDITVTVTSSDPDAGCSRLQEIRDRLKITDDAVVPIAYLDMMMANLSFDDDLSSRKSTKSSSETESDGSV</sequence>
<dbReference type="Gene3D" id="2.40.320.10">
    <property type="entry name" value="Hypothetical Protein Pfu-838710-001"/>
    <property type="match status" value="1"/>
</dbReference>
<evidence type="ECO:0000313" key="3">
    <source>
        <dbReference type="EMBL" id="KAJ1346248.1"/>
    </source>
</evidence>
<evidence type="ECO:0000256" key="1">
    <source>
        <dbReference type="SAM" id="MobiDB-lite"/>
    </source>
</evidence>
<dbReference type="AlphaFoldDB" id="A0AAD5LX98"/>
<evidence type="ECO:0000259" key="2">
    <source>
        <dbReference type="PROSITE" id="PS51707"/>
    </source>
</evidence>
<accession>A0AAD5LX98</accession>
<organism evidence="3 4">
    <name type="scientific">Parelaphostrongylus tenuis</name>
    <name type="common">Meningeal worm</name>
    <dbReference type="NCBI Taxonomy" id="148309"/>
    <lineage>
        <taxon>Eukaryota</taxon>
        <taxon>Metazoa</taxon>
        <taxon>Ecdysozoa</taxon>
        <taxon>Nematoda</taxon>
        <taxon>Chromadorea</taxon>
        <taxon>Rhabditida</taxon>
        <taxon>Rhabditina</taxon>
        <taxon>Rhabditomorpha</taxon>
        <taxon>Strongyloidea</taxon>
        <taxon>Metastrongylidae</taxon>
        <taxon>Parelaphostrongylus</taxon>
    </lineage>
</organism>
<evidence type="ECO:0000313" key="4">
    <source>
        <dbReference type="Proteomes" id="UP001196413"/>
    </source>
</evidence>
<dbReference type="PANTHER" id="PTHR21028:SF2">
    <property type="entry name" value="CYTH DOMAIN-CONTAINING PROTEIN"/>
    <property type="match status" value="1"/>
</dbReference>
<feature type="domain" description="CYTH" evidence="2">
    <location>
        <begin position="18"/>
        <end position="185"/>
    </location>
</feature>
<feature type="region of interest" description="Disordered" evidence="1">
    <location>
        <begin position="192"/>
        <end position="211"/>
    </location>
</feature>
<name>A0AAD5LX98_PARTN</name>
<proteinExistence type="predicted"/>
<dbReference type="GO" id="GO:0016462">
    <property type="term" value="F:pyrophosphatase activity"/>
    <property type="evidence" value="ECO:0007669"/>
    <property type="project" value="UniProtKB-ARBA"/>
</dbReference>
<dbReference type="PANTHER" id="PTHR21028">
    <property type="entry name" value="SI:CH211-156B7.4"/>
    <property type="match status" value="1"/>
</dbReference>
<dbReference type="InterPro" id="IPR033469">
    <property type="entry name" value="CYTH-like_dom_sf"/>
</dbReference>
<dbReference type="CDD" id="cd07890">
    <property type="entry name" value="CYTH-like_AC_IV-like"/>
    <property type="match status" value="1"/>
</dbReference>
<dbReference type="Proteomes" id="UP001196413">
    <property type="component" value="Unassembled WGS sequence"/>
</dbReference>
<dbReference type="EMBL" id="JAHQIW010000153">
    <property type="protein sequence ID" value="KAJ1346248.1"/>
    <property type="molecule type" value="Genomic_DNA"/>
</dbReference>
<dbReference type="InterPro" id="IPR023577">
    <property type="entry name" value="CYTH_domain"/>
</dbReference>
<dbReference type="Pfam" id="PF01928">
    <property type="entry name" value="CYTH"/>
    <property type="match status" value="1"/>
</dbReference>
<gene>
    <name evidence="3" type="ORF">KIN20_001001</name>
</gene>